<proteinExistence type="predicted"/>
<sequence length="176" mass="19195">MSLSNAARKLKELNERGSVYKQLTRDEVALLTPELSPAIMMRKLIAKHGHAEVFRRHGPTARRLEPVDPCPRILRARTRGGVDATLLPGGAAGHGKRLPAQVPGPCRRPVHRAFELAKEELHRPSAGLARNQFAYAYFSLSVQTSVLLGHYLFTKGGRAQGSTEQIIAARTAASSS</sequence>
<dbReference type="EMBL" id="KB007900">
    <property type="protein sequence ID" value="ELR21783.1"/>
    <property type="molecule type" value="Genomic_DNA"/>
</dbReference>
<organism evidence="1 2">
    <name type="scientific">Acanthamoeba castellanii (strain ATCC 30010 / Neff)</name>
    <dbReference type="NCBI Taxonomy" id="1257118"/>
    <lineage>
        <taxon>Eukaryota</taxon>
        <taxon>Amoebozoa</taxon>
        <taxon>Discosea</taxon>
        <taxon>Longamoebia</taxon>
        <taxon>Centramoebida</taxon>
        <taxon>Acanthamoebidae</taxon>
        <taxon>Acanthamoeba</taxon>
    </lineage>
</organism>
<gene>
    <name evidence="1" type="ORF">ACA1_385600</name>
</gene>
<dbReference type="Proteomes" id="UP000011083">
    <property type="component" value="Unassembled WGS sequence"/>
</dbReference>
<dbReference type="AlphaFoldDB" id="L8HAN4"/>
<dbReference type="RefSeq" id="XP_004347165.1">
    <property type="nucleotide sequence ID" value="XM_004347115.1"/>
</dbReference>
<reference evidence="1 2" key="1">
    <citation type="journal article" date="2013" name="Genome Biol.">
        <title>Genome of Acanthamoeba castellanii highlights extensive lateral gene transfer and early evolution of tyrosine kinase signaling.</title>
        <authorList>
            <person name="Clarke M."/>
            <person name="Lohan A.J."/>
            <person name="Liu B."/>
            <person name="Lagkouvardos I."/>
            <person name="Roy S."/>
            <person name="Zafar N."/>
            <person name="Bertelli C."/>
            <person name="Schilde C."/>
            <person name="Kianianmomeni A."/>
            <person name="Burglin T.R."/>
            <person name="Frech C."/>
            <person name="Turcotte B."/>
            <person name="Kopec K.O."/>
            <person name="Synnott J.M."/>
            <person name="Choo C."/>
            <person name="Paponov I."/>
            <person name="Finkler A."/>
            <person name="Soon Heng Tan C."/>
            <person name="Hutchins A.P."/>
            <person name="Weinmeier T."/>
            <person name="Rattei T."/>
            <person name="Chu J.S."/>
            <person name="Gimenez G."/>
            <person name="Irimia M."/>
            <person name="Rigden D.J."/>
            <person name="Fitzpatrick D.A."/>
            <person name="Lorenzo-Morales J."/>
            <person name="Bateman A."/>
            <person name="Chiu C.H."/>
            <person name="Tang P."/>
            <person name="Hegemann P."/>
            <person name="Fromm H."/>
            <person name="Raoult D."/>
            <person name="Greub G."/>
            <person name="Miranda-Saavedra D."/>
            <person name="Chen N."/>
            <person name="Nash P."/>
            <person name="Ginger M.L."/>
            <person name="Horn M."/>
            <person name="Schaap P."/>
            <person name="Caler L."/>
            <person name="Loftus B."/>
        </authorList>
    </citation>
    <scope>NUCLEOTIDE SEQUENCE [LARGE SCALE GENOMIC DNA]</scope>
    <source>
        <strain evidence="1 2">Neff</strain>
    </source>
</reference>
<evidence type="ECO:0000313" key="2">
    <source>
        <dbReference type="Proteomes" id="UP000011083"/>
    </source>
</evidence>
<evidence type="ECO:0000313" key="1">
    <source>
        <dbReference type="EMBL" id="ELR21783.1"/>
    </source>
</evidence>
<keyword evidence="2" id="KW-1185">Reference proteome</keyword>
<accession>L8HAN4</accession>
<dbReference type="VEuPathDB" id="AmoebaDB:ACA1_385600"/>
<dbReference type="KEGG" id="acan:ACA1_385600"/>
<protein>
    <submittedName>
        <fullName evidence="1">Uncharacterized protein</fullName>
    </submittedName>
</protein>
<name>L8HAN4_ACACF</name>
<dbReference type="GeneID" id="14922696"/>